<dbReference type="AlphaFoldDB" id="A0A3Q9IPD1"/>
<dbReference type="Proteomes" id="UP000270673">
    <property type="component" value="Chromosome"/>
</dbReference>
<evidence type="ECO:0000256" key="3">
    <source>
        <dbReference type="ARBA" id="ARBA00023157"/>
    </source>
</evidence>
<dbReference type="KEGG" id="buy:D8S85_09205"/>
<dbReference type="InterPro" id="IPR050553">
    <property type="entry name" value="Thioredoxin_ResA/DsbE_sf"/>
</dbReference>
<feature type="domain" description="Thioredoxin" evidence="5">
    <location>
        <begin position="14"/>
        <end position="141"/>
    </location>
</feature>
<dbReference type="GO" id="GO:0016491">
    <property type="term" value="F:oxidoreductase activity"/>
    <property type="evidence" value="ECO:0007669"/>
    <property type="project" value="InterPro"/>
</dbReference>
<evidence type="ECO:0000259" key="5">
    <source>
        <dbReference type="PROSITE" id="PS51352"/>
    </source>
</evidence>
<dbReference type="InterPro" id="IPR000866">
    <property type="entry name" value="AhpC/TSA"/>
</dbReference>
<dbReference type="PANTHER" id="PTHR42852:SF6">
    <property type="entry name" value="THIOL:DISULFIDE INTERCHANGE PROTEIN DSBE"/>
    <property type="match status" value="1"/>
</dbReference>
<gene>
    <name evidence="6" type="ORF">D8S85_09205</name>
</gene>
<dbReference type="PROSITE" id="PS51352">
    <property type="entry name" value="THIOREDOXIN_2"/>
    <property type="match status" value="2"/>
</dbReference>
<protein>
    <submittedName>
        <fullName evidence="6">DUF255 domain-containing protein</fullName>
    </submittedName>
</protein>
<sequence length="729" mass="84268">MVISNMKIKLVFCWMIAVILPLSSFAQGVDFKELTMQEALALAGKEKKMIFIDFYTTWCGPCKMMSSEVFTQEQVGTYFNRVFVNMKVDAEKGEGVELAKKYQVRAYPTFVVLRADGTEVYRTSGARPAEEFVDKIRKGIDPKWSPEGLNRRYKKGERTPELVNEYALLQMETGNIELGNQVIREYFDKLSAKKRVKPENFFLYTRYTLNYGDPKADYMFAHKDRFVKENGREKVESLLYNWLRQQIMLFVSARVVSNTEVNEEKWIRLKEKIHDAALANGEVLTALEGIAEVRLKNSMKDYLDICREKFPQLEDRDRFSILVGFGVLKEQNEEIRQAAADLLRDNLNVAEGFNKRVLYSIMLDLEGKKEFRLRAAIDAAEKGKVIVTYSSKGKFMQEEHEFDNYMLDISMAGKDTVSAGIRFLCDELAMPTAEGTKQNPHFSFMIVPGEFAVLKLDLEKGKVPVVKWEKGGPVSRDFVRLNYDLLTPEEKAYNQLMIDNVIQGGDIRNYPEEFQRSFDANKRKTMEFIRNNPDSYIAVMKLAEHYIWFDENETEDIYSRFPANLKGNSYGRIIAQRLKRSQDFRIGMPAKNFEKKDMNGETVSLEKLRGKYVLLDFWGSWCAPCRASHPHLKELYEKYKKQVVFINVAQENVKDQNEARKLWKTAVKEDGLTWTQILNNEGRETCDMIRLFNIYSFPTKVLIDPNGIVVARMVGGLVDAGEVLEKLID</sequence>
<dbReference type="SUPFAM" id="SSF52833">
    <property type="entry name" value="Thioredoxin-like"/>
    <property type="match status" value="2"/>
</dbReference>
<dbReference type="EMBL" id="CP032819">
    <property type="protein sequence ID" value="AZS29706.1"/>
    <property type="molecule type" value="Genomic_DNA"/>
</dbReference>
<accession>A0A3Q9IPD1</accession>
<dbReference type="CDD" id="cd02966">
    <property type="entry name" value="TlpA_like_family"/>
    <property type="match status" value="1"/>
</dbReference>
<keyword evidence="4" id="KW-0676">Redox-active center</keyword>
<keyword evidence="2" id="KW-0201">Cytochrome c-type biogenesis</keyword>
<dbReference type="InterPro" id="IPR017937">
    <property type="entry name" value="Thioredoxin_CS"/>
</dbReference>
<dbReference type="PROSITE" id="PS00194">
    <property type="entry name" value="THIOREDOXIN_1"/>
    <property type="match status" value="2"/>
</dbReference>
<evidence type="ECO:0000313" key="7">
    <source>
        <dbReference type="Proteomes" id="UP000270673"/>
    </source>
</evidence>
<proteinExistence type="predicted"/>
<feature type="domain" description="Thioredoxin" evidence="5">
    <location>
        <begin position="584"/>
        <end position="729"/>
    </location>
</feature>
<dbReference type="GO" id="GO:0016209">
    <property type="term" value="F:antioxidant activity"/>
    <property type="evidence" value="ECO:0007669"/>
    <property type="project" value="InterPro"/>
</dbReference>
<dbReference type="Gene3D" id="3.40.30.10">
    <property type="entry name" value="Glutaredoxin"/>
    <property type="match status" value="2"/>
</dbReference>
<dbReference type="InterPro" id="IPR036249">
    <property type="entry name" value="Thioredoxin-like_sf"/>
</dbReference>
<organism evidence="6 7">
    <name type="scientific">Butyricimonas faecalis</name>
    <dbReference type="NCBI Taxonomy" id="2093856"/>
    <lineage>
        <taxon>Bacteria</taxon>
        <taxon>Pseudomonadati</taxon>
        <taxon>Bacteroidota</taxon>
        <taxon>Bacteroidia</taxon>
        <taxon>Bacteroidales</taxon>
        <taxon>Odoribacteraceae</taxon>
        <taxon>Butyricimonas</taxon>
    </lineage>
</organism>
<keyword evidence="7" id="KW-1185">Reference proteome</keyword>
<reference evidence="6 7" key="1">
    <citation type="submission" date="2018-10" db="EMBL/GenBank/DDBJ databases">
        <title>Butyricimonas faecalis sp. nov., isolated from human faeces and emended description of the genus Butyricimonas.</title>
        <authorList>
            <person name="Le Roy T."/>
            <person name="Van der Smissen P."/>
            <person name="Paquot A."/>
            <person name="Delzenne N."/>
            <person name="Muccioli G."/>
            <person name="Collet J.-F."/>
            <person name="Cani P.D."/>
        </authorList>
    </citation>
    <scope>NUCLEOTIDE SEQUENCE [LARGE SCALE GENOMIC DNA]</scope>
    <source>
        <strain evidence="6 7">H184</strain>
    </source>
</reference>
<dbReference type="CDD" id="cd02947">
    <property type="entry name" value="TRX_family"/>
    <property type="match status" value="1"/>
</dbReference>
<name>A0A3Q9IPD1_9BACT</name>
<dbReference type="PANTHER" id="PTHR42852">
    <property type="entry name" value="THIOL:DISULFIDE INTERCHANGE PROTEIN DSBE"/>
    <property type="match status" value="1"/>
</dbReference>
<dbReference type="OrthoDB" id="1095838at2"/>
<comment type="subcellular location">
    <subcellularLocation>
        <location evidence="1">Cell envelope</location>
    </subcellularLocation>
</comment>
<evidence type="ECO:0000313" key="6">
    <source>
        <dbReference type="EMBL" id="AZS29706.1"/>
    </source>
</evidence>
<dbReference type="Pfam" id="PF00578">
    <property type="entry name" value="AhpC-TSA"/>
    <property type="match status" value="1"/>
</dbReference>
<evidence type="ECO:0000256" key="1">
    <source>
        <dbReference type="ARBA" id="ARBA00004196"/>
    </source>
</evidence>
<evidence type="ECO:0000256" key="2">
    <source>
        <dbReference type="ARBA" id="ARBA00022748"/>
    </source>
</evidence>
<dbReference type="Pfam" id="PF00085">
    <property type="entry name" value="Thioredoxin"/>
    <property type="match status" value="1"/>
</dbReference>
<keyword evidence="3" id="KW-1015">Disulfide bond</keyword>
<evidence type="ECO:0000256" key="4">
    <source>
        <dbReference type="ARBA" id="ARBA00023284"/>
    </source>
</evidence>
<dbReference type="InterPro" id="IPR013766">
    <property type="entry name" value="Thioredoxin_domain"/>
</dbReference>